<dbReference type="NCBIfam" id="TIGR02913">
    <property type="entry name" value="HAF_rpt"/>
    <property type="match status" value="1"/>
</dbReference>
<proteinExistence type="predicted"/>
<reference evidence="1" key="1">
    <citation type="journal article" date="2014" name="Front. Microbiol.">
        <title>High frequency of phylogenetically diverse reductive dehalogenase-homologous genes in deep subseafloor sedimentary metagenomes.</title>
        <authorList>
            <person name="Kawai M."/>
            <person name="Futagami T."/>
            <person name="Toyoda A."/>
            <person name="Takaki Y."/>
            <person name="Nishi S."/>
            <person name="Hori S."/>
            <person name="Arai W."/>
            <person name="Tsubouchi T."/>
            <person name="Morono Y."/>
            <person name="Uchiyama I."/>
            <person name="Ito T."/>
            <person name="Fujiyama A."/>
            <person name="Inagaki F."/>
            <person name="Takami H."/>
        </authorList>
    </citation>
    <scope>NUCLEOTIDE SEQUENCE</scope>
    <source>
        <strain evidence="1">Expedition CK06-06</strain>
    </source>
</reference>
<dbReference type="AlphaFoldDB" id="X0WJ34"/>
<comment type="caution">
    <text evidence="1">The sequence shown here is derived from an EMBL/GenBank/DDBJ whole genome shotgun (WGS) entry which is preliminary data.</text>
</comment>
<dbReference type="EMBL" id="BARS01034634">
    <property type="protein sequence ID" value="GAG24493.1"/>
    <property type="molecule type" value="Genomic_DNA"/>
</dbReference>
<evidence type="ECO:0000313" key="1">
    <source>
        <dbReference type="EMBL" id="GAG24493.1"/>
    </source>
</evidence>
<feature type="non-terminal residue" evidence="1">
    <location>
        <position position="118"/>
    </location>
</feature>
<dbReference type="InterPro" id="IPR014262">
    <property type="entry name" value="HAF_rpt"/>
</dbReference>
<organism evidence="1">
    <name type="scientific">marine sediment metagenome</name>
    <dbReference type="NCBI Taxonomy" id="412755"/>
    <lineage>
        <taxon>unclassified sequences</taxon>
        <taxon>metagenomes</taxon>
        <taxon>ecological metagenomes</taxon>
    </lineage>
</organism>
<protein>
    <recommendedName>
        <fullName evidence="2">Extracellular repeat protein, HAF family</fullName>
    </recommendedName>
</protein>
<gene>
    <name evidence="1" type="ORF">S01H1_53481</name>
</gene>
<evidence type="ECO:0008006" key="2">
    <source>
        <dbReference type="Google" id="ProtNLM"/>
    </source>
</evidence>
<accession>X0WJ34</accession>
<sequence>MRMESLTKAPALSFVMVGALITSAATAESLYTVVDLGTLGGTESHAYGINNIGQVVGEAQIVAGPSHAFLWEDGVMTDLGTLGGQGSAARDMNEFGQVAGSAQIDPDVWNHHAFLWEG</sequence>
<name>X0WJ34_9ZZZZ</name>